<dbReference type="AlphaFoldDB" id="A0A933LRK8"/>
<gene>
    <name evidence="5" type="primary">ssb</name>
    <name evidence="5" type="ORF">HY730_08975</name>
</gene>
<dbReference type="Gene3D" id="2.40.50.140">
    <property type="entry name" value="Nucleic acid-binding proteins"/>
    <property type="match status" value="1"/>
</dbReference>
<dbReference type="PANTHER" id="PTHR10302:SF27">
    <property type="entry name" value="SINGLE-STRANDED DNA-BINDING PROTEIN"/>
    <property type="match status" value="1"/>
</dbReference>
<evidence type="ECO:0000313" key="5">
    <source>
        <dbReference type="EMBL" id="MBI4596491.1"/>
    </source>
</evidence>
<dbReference type="Proteomes" id="UP000772181">
    <property type="component" value="Unassembled WGS sequence"/>
</dbReference>
<dbReference type="CDD" id="cd04496">
    <property type="entry name" value="SSB_OBF"/>
    <property type="match status" value="1"/>
</dbReference>
<comment type="caution">
    <text evidence="5">The sequence shown here is derived from an EMBL/GenBank/DDBJ whole genome shotgun (WGS) entry which is preliminary data.</text>
</comment>
<protein>
    <recommendedName>
        <fullName evidence="3">Single-stranded DNA-binding protein</fullName>
    </recommendedName>
</protein>
<evidence type="ECO:0000256" key="1">
    <source>
        <dbReference type="ARBA" id="ARBA00023125"/>
    </source>
</evidence>
<dbReference type="InterPro" id="IPR000424">
    <property type="entry name" value="Primosome_PriB/ssb"/>
</dbReference>
<dbReference type="SUPFAM" id="SSF50249">
    <property type="entry name" value="Nucleic acid-binding proteins"/>
    <property type="match status" value="1"/>
</dbReference>
<dbReference type="GO" id="GO:0009295">
    <property type="term" value="C:nucleoid"/>
    <property type="evidence" value="ECO:0007669"/>
    <property type="project" value="TreeGrafter"/>
</dbReference>
<name>A0A933LRK8_UNCTE</name>
<evidence type="ECO:0000313" key="6">
    <source>
        <dbReference type="Proteomes" id="UP000772181"/>
    </source>
</evidence>
<dbReference type="NCBIfam" id="TIGR00621">
    <property type="entry name" value="ssb"/>
    <property type="match status" value="1"/>
</dbReference>
<dbReference type="GO" id="GO:0006260">
    <property type="term" value="P:DNA replication"/>
    <property type="evidence" value="ECO:0007669"/>
    <property type="project" value="InterPro"/>
</dbReference>
<feature type="region of interest" description="Disordered" evidence="4">
    <location>
        <begin position="90"/>
        <end position="113"/>
    </location>
</feature>
<accession>A0A933LRK8</accession>
<organism evidence="5 6">
    <name type="scientific">Tectimicrobiota bacterium</name>
    <dbReference type="NCBI Taxonomy" id="2528274"/>
    <lineage>
        <taxon>Bacteria</taxon>
        <taxon>Pseudomonadati</taxon>
        <taxon>Nitrospinota/Tectimicrobiota group</taxon>
        <taxon>Candidatus Tectimicrobiota</taxon>
    </lineage>
</organism>
<proteinExistence type="predicted"/>
<evidence type="ECO:0000256" key="3">
    <source>
        <dbReference type="RuleBase" id="RU000524"/>
    </source>
</evidence>
<dbReference type="InterPro" id="IPR011344">
    <property type="entry name" value="ssDNA-bd"/>
</dbReference>
<evidence type="ECO:0000256" key="2">
    <source>
        <dbReference type="PROSITE-ProRule" id="PRU00252"/>
    </source>
</evidence>
<dbReference type="GO" id="GO:0003697">
    <property type="term" value="F:single-stranded DNA binding"/>
    <property type="evidence" value="ECO:0007669"/>
    <property type="project" value="InterPro"/>
</dbReference>
<feature type="compositionally biased region" description="Acidic residues" evidence="4">
    <location>
        <begin position="104"/>
        <end position="113"/>
    </location>
</feature>
<reference evidence="5" key="1">
    <citation type="submission" date="2020-07" db="EMBL/GenBank/DDBJ databases">
        <title>Huge and variable diversity of episymbiotic CPR bacteria and DPANN archaea in groundwater ecosystems.</title>
        <authorList>
            <person name="He C.Y."/>
            <person name="Keren R."/>
            <person name="Whittaker M."/>
            <person name="Farag I.F."/>
            <person name="Doudna J."/>
            <person name="Cate J.H.D."/>
            <person name="Banfield J.F."/>
        </authorList>
    </citation>
    <scope>NUCLEOTIDE SEQUENCE</scope>
    <source>
        <strain evidence="5">NC_groundwater_1482_Ag_S-0.65um_47_24</strain>
    </source>
</reference>
<evidence type="ECO:0000256" key="4">
    <source>
        <dbReference type="SAM" id="MobiDB-lite"/>
    </source>
</evidence>
<dbReference type="InterPro" id="IPR012340">
    <property type="entry name" value="NA-bd_OB-fold"/>
</dbReference>
<dbReference type="EMBL" id="JACQWF010000393">
    <property type="protein sequence ID" value="MBI4596491.1"/>
    <property type="molecule type" value="Genomic_DNA"/>
</dbReference>
<dbReference type="PROSITE" id="PS50935">
    <property type="entry name" value="SSB"/>
    <property type="match status" value="1"/>
</dbReference>
<dbReference type="Pfam" id="PF00436">
    <property type="entry name" value="SSB"/>
    <property type="match status" value="1"/>
</dbReference>
<keyword evidence="1 2" id="KW-0238">DNA-binding</keyword>
<sequence length="113" mass="12774">MSLLFVFTNRVANFSPAVNKFYTDKAGEKQKHTYWFRVTAFSRLAEICGEYLKTGVKVVVRGQLISRNWEDSEGNKHSTVEIRARELELLGNGNGHGPHNGSPDMEDNSDIPF</sequence>
<dbReference type="PANTHER" id="PTHR10302">
    <property type="entry name" value="SINGLE-STRANDED DNA-BINDING PROTEIN"/>
    <property type="match status" value="1"/>
</dbReference>